<keyword evidence="3" id="KW-1185">Reference proteome</keyword>
<dbReference type="EMBL" id="SIJB01000022">
    <property type="protein sequence ID" value="NBI29153.1"/>
    <property type="molecule type" value="Genomic_DNA"/>
</dbReference>
<protein>
    <submittedName>
        <fullName evidence="2">Uncharacterized protein</fullName>
    </submittedName>
</protein>
<sequence length="112" mass="12220">MSKRKSKTCPKKIQDCNCCTTSLKKAIEENFDQFDLIGLTFFGGVNIAVAVGIFIDVRDEVLVARNIFNIPGTESTSFIPLCDILSVDKLDNPPTPAPAEGGNLFTIKPINE</sequence>
<comment type="caution">
    <text evidence="2">The sequence shown here is derived from an EMBL/GenBank/DDBJ whole genome shotgun (WGS) entry which is preliminary data.</text>
</comment>
<keyword evidence="1" id="KW-0812">Transmembrane</keyword>
<evidence type="ECO:0000313" key="2">
    <source>
        <dbReference type="EMBL" id="NBI29153.1"/>
    </source>
</evidence>
<evidence type="ECO:0000256" key="1">
    <source>
        <dbReference type="SAM" id="Phobius"/>
    </source>
</evidence>
<reference evidence="2 3" key="1">
    <citation type="submission" date="2019-01" db="EMBL/GenBank/DDBJ databases">
        <title>Chengkuizengella sp. nov., isolated from deep-sea sediment of East Pacific Ocean.</title>
        <authorList>
            <person name="Yang J."/>
            <person name="Lai Q."/>
            <person name="Shao Z."/>
        </authorList>
    </citation>
    <scope>NUCLEOTIDE SEQUENCE [LARGE SCALE GENOMIC DNA]</scope>
    <source>
        <strain evidence="2 3">YPA3-1-1</strain>
    </source>
</reference>
<name>A0A6N9Q2Z9_9BACL</name>
<dbReference type="OrthoDB" id="2969241at2"/>
<evidence type="ECO:0000313" key="3">
    <source>
        <dbReference type="Proteomes" id="UP000448943"/>
    </source>
</evidence>
<gene>
    <name evidence="2" type="ORF">ERL59_09290</name>
</gene>
<feature type="transmembrane region" description="Helical" evidence="1">
    <location>
        <begin position="34"/>
        <end position="55"/>
    </location>
</feature>
<dbReference type="AlphaFoldDB" id="A0A6N9Q2Z9"/>
<accession>A0A6N9Q2Z9</accession>
<keyword evidence="1" id="KW-1133">Transmembrane helix</keyword>
<organism evidence="2 3">
    <name type="scientific">Chengkuizengella marina</name>
    <dbReference type="NCBI Taxonomy" id="2507566"/>
    <lineage>
        <taxon>Bacteria</taxon>
        <taxon>Bacillati</taxon>
        <taxon>Bacillota</taxon>
        <taxon>Bacilli</taxon>
        <taxon>Bacillales</taxon>
        <taxon>Paenibacillaceae</taxon>
        <taxon>Chengkuizengella</taxon>
    </lineage>
</organism>
<dbReference type="RefSeq" id="WP_160645956.1">
    <property type="nucleotide sequence ID" value="NZ_SIJB01000022.1"/>
</dbReference>
<proteinExistence type="predicted"/>
<keyword evidence="1" id="KW-0472">Membrane</keyword>
<dbReference type="Proteomes" id="UP000448943">
    <property type="component" value="Unassembled WGS sequence"/>
</dbReference>